<keyword evidence="4" id="KW-0560">Oxidoreductase</keyword>
<dbReference type="GO" id="GO:0016491">
    <property type="term" value="F:oxidoreductase activity"/>
    <property type="evidence" value="ECO:0007669"/>
    <property type="project" value="UniProtKB-KW"/>
</dbReference>
<dbReference type="EMBL" id="CP086362">
    <property type="protein sequence ID" value="UNI23250.1"/>
    <property type="molecule type" value="Genomic_DNA"/>
</dbReference>
<dbReference type="Proteomes" id="UP000829364">
    <property type="component" value="Chromosome 9"/>
</dbReference>
<dbReference type="PANTHER" id="PTHR42973:SF28">
    <property type="entry name" value="FAD-BINDING PCMH-TYPE DOMAIN-CONTAINING PROTEIN"/>
    <property type="match status" value="1"/>
</dbReference>
<accession>A0A9Q8QP69</accession>
<dbReference type="Pfam" id="PF01565">
    <property type="entry name" value="FAD_binding_4"/>
    <property type="match status" value="1"/>
</dbReference>
<evidence type="ECO:0000259" key="6">
    <source>
        <dbReference type="PROSITE" id="PS51387"/>
    </source>
</evidence>
<dbReference type="GeneID" id="72071027"/>
<evidence type="ECO:0000256" key="2">
    <source>
        <dbReference type="ARBA" id="ARBA00022630"/>
    </source>
</evidence>
<evidence type="ECO:0000256" key="1">
    <source>
        <dbReference type="ARBA" id="ARBA00005466"/>
    </source>
</evidence>
<evidence type="ECO:0000256" key="3">
    <source>
        <dbReference type="ARBA" id="ARBA00022827"/>
    </source>
</evidence>
<keyword evidence="3" id="KW-0274">FAD</keyword>
<name>A0A9Q8QP69_9HYPO</name>
<dbReference type="Gene3D" id="3.30.465.10">
    <property type="match status" value="1"/>
</dbReference>
<dbReference type="InterPro" id="IPR006094">
    <property type="entry name" value="Oxid_FAD_bind_N"/>
</dbReference>
<protein>
    <recommendedName>
        <fullName evidence="6">FAD-binding PCMH-type domain-containing protein</fullName>
    </recommendedName>
</protein>
<dbReference type="InterPro" id="IPR006093">
    <property type="entry name" value="Oxy_OxRdtase_FAD_BS"/>
</dbReference>
<dbReference type="RefSeq" id="XP_047846731.1">
    <property type="nucleotide sequence ID" value="XM_047990722.1"/>
</dbReference>
<evidence type="ECO:0000256" key="5">
    <source>
        <dbReference type="SAM" id="SignalP"/>
    </source>
</evidence>
<dbReference type="GO" id="GO:0071949">
    <property type="term" value="F:FAD binding"/>
    <property type="evidence" value="ECO:0007669"/>
    <property type="project" value="InterPro"/>
</dbReference>
<reference evidence="7" key="1">
    <citation type="submission" date="2021-11" db="EMBL/GenBank/DDBJ databases">
        <title>Purpureocillium_takamizusanense_genome.</title>
        <authorList>
            <person name="Nguyen N.-H."/>
        </authorList>
    </citation>
    <scope>NUCLEOTIDE SEQUENCE</scope>
    <source>
        <strain evidence="7">PT3</strain>
    </source>
</reference>
<evidence type="ECO:0000256" key="4">
    <source>
        <dbReference type="ARBA" id="ARBA00023002"/>
    </source>
</evidence>
<proteinExistence type="inferred from homology"/>
<organism evidence="7 8">
    <name type="scientific">Purpureocillium takamizusanense</name>
    <dbReference type="NCBI Taxonomy" id="2060973"/>
    <lineage>
        <taxon>Eukaryota</taxon>
        <taxon>Fungi</taxon>
        <taxon>Dikarya</taxon>
        <taxon>Ascomycota</taxon>
        <taxon>Pezizomycotina</taxon>
        <taxon>Sordariomycetes</taxon>
        <taxon>Hypocreomycetidae</taxon>
        <taxon>Hypocreales</taxon>
        <taxon>Ophiocordycipitaceae</taxon>
        <taxon>Purpureocillium</taxon>
    </lineage>
</organism>
<feature type="domain" description="FAD-binding PCMH-type" evidence="6">
    <location>
        <begin position="58"/>
        <end position="231"/>
    </location>
</feature>
<dbReference type="InterPro" id="IPR016166">
    <property type="entry name" value="FAD-bd_PCMH"/>
</dbReference>
<dbReference type="InterPro" id="IPR050416">
    <property type="entry name" value="FAD-linked_Oxidoreductase"/>
</dbReference>
<dbReference type="InterPro" id="IPR036318">
    <property type="entry name" value="FAD-bd_PCMH-like_sf"/>
</dbReference>
<dbReference type="PROSITE" id="PS51387">
    <property type="entry name" value="FAD_PCMH"/>
    <property type="match status" value="1"/>
</dbReference>
<sequence length="491" mass="53047">MSMASHALLLVAIILLSSPVVLATCACHDIAKLLPGRVFLPDSSEYKTSISSYFFLNSRQSPKCIVAPTIADEVAKIVKKLSVREKKQVAIRSGGHTPNPGFANTDSGITLDLRGLNKITLQGPSADVVSVGTGTLWRDIYATLDPVNRTVVGARVASVGVGGFLTGGGLSFFSPKYGFGCDNVVNMEVVLANGTIVSANATSHPDLFRALKGGQGNFGIVTRFDLITHSQSEYWGGAIQYAASADAAQLSAFESFKAASYDGSAEIEQTFVYFGALKTFSSTNNMFYMKPVANASALKMFADIQPQTTNTMRISNTSAFAEEIEMFQPKDQFATYATLSFRMGPGILPKIYKQWKDATTSLSAKVPNVTSVLTFQDIPPPPAANAPGNSFPFAPDSTPHKDDVLVLFSFYWPHKQEYELVESTIKGLTGSAQKLVGDRVKFKYLNYAAAWQDPIGSYGDEMNKMLVRVAKSYDPSGFFQKVVTGGFKLSM</sequence>
<keyword evidence="2" id="KW-0285">Flavoprotein</keyword>
<dbReference type="SUPFAM" id="SSF56176">
    <property type="entry name" value="FAD-binding/transporter-associated domain-like"/>
    <property type="match status" value="1"/>
</dbReference>
<dbReference type="InterPro" id="IPR016169">
    <property type="entry name" value="FAD-bd_PCMH_sub2"/>
</dbReference>
<dbReference type="AlphaFoldDB" id="A0A9Q8QP69"/>
<evidence type="ECO:0000313" key="7">
    <source>
        <dbReference type="EMBL" id="UNI23250.1"/>
    </source>
</evidence>
<comment type="similarity">
    <text evidence="1">Belongs to the oxygen-dependent FAD-linked oxidoreductase family.</text>
</comment>
<gene>
    <name evidence="7" type="ORF">JDV02_009082</name>
</gene>
<dbReference type="OrthoDB" id="2151789at2759"/>
<keyword evidence="5" id="KW-0732">Signal</keyword>
<dbReference type="PROSITE" id="PS00862">
    <property type="entry name" value="OX2_COVAL_FAD"/>
    <property type="match status" value="1"/>
</dbReference>
<keyword evidence="8" id="KW-1185">Reference proteome</keyword>
<feature type="signal peptide" evidence="5">
    <location>
        <begin position="1"/>
        <end position="23"/>
    </location>
</feature>
<feature type="chain" id="PRO_5040488987" description="FAD-binding PCMH-type domain-containing protein" evidence="5">
    <location>
        <begin position="24"/>
        <end position="491"/>
    </location>
</feature>
<dbReference type="KEGG" id="ptkz:JDV02_009082"/>
<evidence type="ECO:0000313" key="8">
    <source>
        <dbReference type="Proteomes" id="UP000829364"/>
    </source>
</evidence>
<dbReference type="PANTHER" id="PTHR42973">
    <property type="entry name" value="BINDING OXIDOREDUCTASE, PUTATIVE (AFU_ORTHOLOGUE AFUA_1G17690)-RELATED"/>
    <property type="match status" value="1"/>
</dbReference>